<dbReference type="AlphaFoldDB" id="A0A3S5B615"/>
<keyword evidence="3" id="KW-1185">Reference proteome</keyword>
<dbReference type="Proteomes" id="UP000784294">
    <property type="component" value="Unassembled WGS sequence"/>
</dbReference>
<evidence type="ECO:0000313" key="2">
    <source>
        <dbReference type="EMBL" id="VEL34729.1"/>
    </source>
</evidence>
<feature type="compositionally biased region" description="Low complexity" evidence="1">
    <location>
        <begin position="212"/>
        <end position="221"/>
    </location>
</feature>
<feature type="region of interest" description="Disordered" evidence="1">
    <location>
        <begin position="1"/>
        <end position="101"/>
    </location>
</feature>
<comment type="caution">
    <text evidence="2">The sequence shown here is derived from an EMBL/GenBank/DDBJ whole genome shotgun (WGS) entry which is preliminary data.</text>
</comment>
<dbReference type="EMBL" id="CAAALY010248272">
    <property type="protein sequence ID" value="VEL34729.1"/>
    <property type="molecule type" value="Genomic_DNA"/>
</dbReference>
<evidence type="ECO:0000256" key="1">
    <source>
        <dbReference type="SAM" id="MobiDB-lite"/>
    </source>
</evidence>
<name>A0A3S5B615_9PLAT</name>
<feature type="compositionally biased region" description="Polar residues" evidence="1">
    <location>
        <begin position="8"/>
        <end position="52"/>
    </location>
</feature>
<feature type="compositionally biased region" description="Polar residues" evidence="1">
    <location>
        <begin position="182"/>
        <end position="205"/>
    </location>
</feature>
<proteinExistence type="predicted"/>
<organism evidence="2 3">
    <name type="scientific">Protopolystoma xenopodis</name>
    <dbReference type="NCBI Taxonomy" id="117903"/>
    <lineage>
        <taxon>Eukaryota</taxon>
        <taxon>Metazoa</taxon>
        <taxon>Spiralia</taxon>
        <taxon>Lophotrochozoa</taxon>
        <taxon>Platyhelminthes</taxon>
        <taxon>Monogenea</taxon>
        <taxon>Polyopisthocotylea</taxon>
        <taxon>Polystomatidea</taxon>
        <taxon>Polystomatidae</taxon>
        <taxon>Protopolystoma</taxon>
    </lineage>
</organism>
<feature type="region of interest" description="Disordered" evidence="1">
    <location>
        <begin position="169"/>
        <end position="269"/>
    </location>
</feature>
<protein>
    <submittedName>
        <fullName evidence="2">Uncharacterized protein</fullName>
    </submittedName>
</protein>
<feature type="compositionally biased region" description="Polar residues" evidence="1">
    <location>
        <begin position="222"/>
        <end position="235"/>
    </location>
</feature>
<sequence>MGEVYSKPENSGTYNQQTQVPDPSQSNRTRPASNAVNTTNINTDASHQSSAENFARLSKGQSHVQHNPHTSNASLRQPIVSPQTSTPPPARLSRTPDPTIHGLTEDMLAAVQLCGQLTFAAYQQQQRSSSLVTPLANTMPSYPPSTSYPQQLNKIQMSSLAPGGSLRMQTPSTGPVGIEASSAGTNAHHSRLGSNSALISNNSGLGSAGTHLSSSGQLSQGRQPQTTQSQFSPAFSRSPVGLIASSGSGPHHPHVTQHSSSTGPEVSAPSATSVVAAAVQHFVAAQQQQQLLPSSSSLQAQSSSTSIPTNVTWPQLQTCTRRTQPLCQPISSLASKRPRVAGATVTPASSSTPSTNSCVAVSSTPASCAGALSGFSSLAASGPAGAGSLLTLGGTGVSLYPSQSSAGSGPAPVSYFPLFTCASSPSPSRQLSAIAPVTVGNTNLSVVPTSSSGYPQALPQAIGVMPSLLMSGGPQQFQRQQHQLHPQPRLATIGSPSSSLNLSGANAAITVQLLQQQQQNLVVIHFLGLNNISYVSID</sequence>
<accession>A0A3S5B615</accession>
<feature type="compositionally biased region" description="Polar residues" evidence="1">
    <location>
        <begin position="59"/>
        <end position="84"/>
    </location>
</feature>
<evidence type="ECO:0000313" key="3">
    <source>
        <dbReference type="Proteomes" id="UP000784294"/>
    </source>
</evidence>
<reference evidence="2" key="1">
    <citation type="submission" date="2018-11" db="EMBL/GenBank/DDBJ databases">
        <authorList>
            <consortium name="Pathogen Informatics"/>
        </authorList>
    </citation>
    <scope>NUCLEOTIDE SEQUENCE</scope>
</reference>
<gene>
    <name evidence="2" type="ORF">PXEA_LOCUS28169</name>
</gene>